<protein>
    <submittedName>
        <fullName evidence="6">Helix-turn-helix domain-containing protein</fullName>
    </submittedName>
</protein>
<evidence type="ECO:0000256" key="3">
    <source>
        <dbReference type="ARBA" id="ARBA00023163"/>
    </source>
</evidence>
<comment type="caution">
    <text evidence="6">The sequence shown here is derived from an EMBL/GenBank/DDBJ whole genome shotgun (WGS) entry which is preliminary data.</text>
</comment>
<dbReference type="PROSITE" id="PS50977">
    <property type="entry name" value="HTH_TETR_2"/>
    <property type="match status" value="1"/>
</dbReference>
<dbReference type="SUPFAM" id="SSF46689">
    <property type="entry name" value="Homeodomain-like"/>
    <property type="match status" value="1"/>
</dbReference>
<reference evidence="6" key="2">
    <citation type="submission" date="2023-07" db="EMBL/GenBank/DDBJ databases">
        <authorList>
            <person name="Shen H."/>
        </authorList>
    </citation>
    <scope>NUCLEOTIDE SEQUENCE</scope>
    <source>
        <strain evidence="6">TNR-22</strain>
    </source>
</reference>
<proteinExistence type="predicted"/>
<evidence type="ECO:0000256" key="4">
    <source>
        <dbReference type="PROSITE-ProRule" id="PRU00335"/>
    </source>
</evidence>
<keyword evidence="7" id="KW-1185">Reference proteome</keyword>
<gene>
    <name evidence="6" type="ORF">Q4481_18460</name>
</gene>
<name>A0ABT8YQZ9_9HYPH</name>
<accession>A0ABT8YQZ9</accession>
<dbReference type="InterPro" id="IPR001647">
    <property type="entry name" value="HTH_TetR"/>
</dbReference>
<keyword evidence="3" id="KW-0804">Transcription</keyword>
<evidence type="ECO:0000313" key="7">
    <source>
        <dbReference type="Proteomes" id="UP001174932"/>
    </source>
</evidence>
<feature type="domain" description="HTH tetR-type" evidence="5">
    <location>
        <begin position="8"/>
        <end position="69"/>
    </location>
</feature>
<evidence type="ECO:0000256" key="2">
    <source>
        <dbReference type="ARBA" id="ARBA00023125"/>
    </source>
</evidence>
<dbReference type="RefSeq" id="WP_304377876.1">
    <property type="nucleotide sequence ID" value="NZ_JAUOZU010000014.1"/>
</dbReference>
<dbReference type="PANTHER" id="PTHR30055">
    <property type="entry name" value="HTH-TYPE TRANSCRIPTIONAL REGULATOR RUTR"/>
    <property type="match status" value="1"/>
</dbReference>
<evidence type="ECO:0000259" key="5">
    <source>
        <dbReference type="PROSITE" id="PS50977"/>
    </source>
</evidence>
<dbReference type="EMBL" id="JAUOZU010000014">
    <property type="protein sequence ID" value="MDO6965946.1"/>
    <property type="molecule type" value="Genomic_DNA"/>
</dbReference>
<dbReference type="PANTHER" id="PTHR30055:SF234">
    <property type="entry name" value="HTH-TYPE TRANSCRIPTIONAL REGULATOR BETI"/>
    <property type="match status" value="1"/>
</dbReference>
<organism evidence="6 7">
    <name type="scientific">Rhizobium alvei</name>
    <dbReference type="NCBI Taxonomy" id="1132659"/>
    <lineage>
        <taxon>Bacteria</taxon>
        <taxon>Pseudomonadati</taxon>
        <taxon>Pseudomonadota</taxon>
        <taxon>Alphaproteobacteria</taxon>
        <taxon>Hyphomicrobiales</taxon>
        <taxon>Rhizobiaceae</taxon>
        <taxon>Rhizobium/Agrobacterium group</taxon>
        <taxon>Rhizobium</taxon>
    </lineage>
</organism>
<dbReference type="Gene3D" id="1.10.357.10">
    <property type="entry name" value="Tetracycline Repressor, domain 2"/>
    <property type="match status" value="1"/>
</dbReference>
<comment type="caution">
    <text evidence="4">Lacks conserved residue(s) required for the propagation of feature annotation.</text>
</comment>
<dbReference type="InterPro" id="IPR009057">
    <property type="entry name" value="Homeodomain-like_sf"/>
</dbReference>
<reference evidence="6" key="1">
    <citation type="journal article" date="2015" name="Int. J. Syst. Evol. Microbiol.">
        <title>Rhizobium alvei sp. nov., isolated from a freshwater river.</title>
        <authorList>
            <person name="Sheu S.Y."/>
            <person name="Huang H.W."/>
            <person name="Young C.C."/>
            <person name="Chen W.M."/>
        </authorList>
    </citation>
    <scope>NUCLEOTIDE SEQUENCE</scope>
    <source>
        <strain evidence="6">TNR-22</strain>
    </source>
</reference>
<keyword evidence="2 4" id="KW-0238">DNA-binding</keyword>
<evidence type="ECO:0000256" key="1">
    <source>
        <dbReference type="ARBA" id="ARBA00023015"/>
    </source>
</evidence>
<dbReference type="InterPro" id="IPR050109">
    <property type="entry name" value="HTH-type_TetR-like_transc_reg"/>
</dbReference>
<evidence type="ECO:0000313" key="6">
    <source>
        <dbReference type="EMBL" id="MDO6965946.1"/>
    </source>
</evidence>
<keyword evidence="1" id="KW-0805">Transcription regulation</keyword>
<dbReference type="Proteomes" id="UP001174932">
    <property type="component" value="Unassembled WGS sequence"/>
</dbReference>
<sequence>MNGISEDDGTRERLKATAIRLFAQHGIDGVSIRSILTGAGVKNSAGIHYYFRTKDDLIRELVVDALRRTRRARHAALDALEMRKTGIGVRDIVDVIVRVETTGTGDAEQIAEPPIGFGHMRFISAMQLNHRDKFMAAVGDEGDPSFQRCIDHIVRALPALPRAVLNQRIAFFYQFAQASLSAREAAFIASSSGGRLWGQADALDNLIDSLTASLIGPAD</sequence>
<dbReference type="Pfam" id="PF00440">
    <property type="entry name" value="TetR_N"/>
    <property type="match status" value="1"/>
</dbReference>